<dbReference type="AlphaFoldDB" id="A0AA50CSU9"/>
<evidence type="ECO:0000256" key="1">
    <source>
        <dbReference type="ARBA" id="ARBA00009981"/>
    </source>
</evidence>
<geneLocation type="plasmid" evidence="2 3">
    <name>unnamed7</name>
</geneLocation>
<accession>A0AA50CSU9</accession>
<protein>
    <submittedName>
        <fullName evidence="2">Type II toxin-antitoxin system Phd/YefM family antitoxin</fullName>
    </submittedName>
</protein>
<gene>
    <name evidence="2" type="ORF">Q9313_28325</name>
</gene>
<evidence type="ECO:0000313" key="2">
    <source>
        <dbReference type="EMBL" id="WLS01421.1"/>
    </source>
</evidence>
<reference evidence="2 3" key="1">
    <citation type="submission" date="2023-08" db="EMBL/GenBank/DDBJ databases">
        <title>Pathogen: clinical or host-associated sample.</title>
        <authorList>
            <person name="Hergert J."/>
            <person name="Casey R."/>
            <person name="Wagner J."/>
            <person name="Young E.L."/>
            <person name="Oakeson K.F."/>
        </authorList>
    </citation>
    <scope>NUCLEOTIDE SEQUENCE [LARGE SCALE GENOMIC DNA]</scope>
    <source>
        <strain evidence="2 3">1760953</strain>
        <plasmid evidence="2 3">unnamed7</plasmid>
    </source>
</reference>
<name>A0AA50CSU9_9HYPH</name>
<dbReference type="Gene3D" id="3.40.1620.10">
    <property type="entry name" value="YefM-like domain"/>
    <property type="match status" value="1"/>
</dbReference>
<dbReference type="Proteomes" id="UP001234585">
    <property type="component" value="Plasmid unnamed7"/>
</dbReference>
<keyword evidence="3" id="KW-1185">Reference proteome</keyword>
<dbReference type="InterPro" id="IPR036165">
    <property type="entry name" value="YefM-like_sf"/>
</dbReference>
<dbReference type="EMBL" id="CP132309">
    <property type="protein sequence ID" value="WLS01421.1"/>
    <property type="molecule type" value="Genomic_DNA"/>
</dbReference>
<dbReference type="SUPFAM" id="SSF143120">
    <property type="entry name" value="YefM-like"/>
    <property type="match status" value="1"/>
</dbReference>
<keyword evidence="2" id="KW-0614">Plasmid</keyword>
<comment type="similarity">
    <text evidence="1">Belongs to the phD/YefM antitoxin family.</text>
</comment>
<dbReference type="RefSeq" id="WP_306041906.1">
    <property type="nucleotide sequence ID" value="NZ_CP132309.1"/>
</dbReference>
<proteinExistence type="inferred from homology"/>
<sequence>MMEKFSTVELLRDIKTVTMAADRQPVAITQHRKPRYVLMTYDEFEAMKGRGDPRRVYGPNEAPADLAAMILPELDRLIEEGREING</sequence>
<organism evidence="2 3">
    <name type="scientific">Shinella sumterensis</name>
    <dbReference type="NCBI Taxonomy" id="1967501"/>
    <lineage>
        <taxon>Bacteria</taxon>
        <taxon>Pseudomonadati</taxon>
        <taxon>Pseudomonadota</taxon>
        <taxon>Alphaproteobacteria</taxon>
        <taxon>Hyphomicrobiales</taxon>
        <taxon>Rhizobiaceae</taxon>
        <taxon>Shinella</taxon>
    </lineage>
</organism>
<evidence type="ECO:0000313" key="3">
    <source>
        <dbReference type="Proteomes" id="UP001234585"/>
    </source>
</evidence>